<dbReference type="PROSITE" id="PS50181">
    <property type="entry name" value="FBOX"/>
    <property type="match status" value="1"/>
</dbReference>
<comment type="caution">
    <text evidence="2">The sequence shown here is derived from an EMBL/GenBank/DDBJ whole genome shotgun (WGS) entry which is preliminary data.</text>
</comment>
<feature type="domain" description="F-box" evidence="1">
    <location>
        <begin position="9"/>
        <end position="55"/>
    </location>
</feature>
<dbReference type="Pfam" id="PF00646">
    <property type="entry name" value="F-box"/>
    <property type="match status" value="2"/>
</dbReference>
<sequence length="295" mass="34856">MYSLIDYSFSTLLLLPVEMLVNILRFLDDKSLLNAAFSSKRFTSVCKRDPVLRRRIRSYIRKEKQLFKKSTLNAKLQVEIIRHDQPQLFVEMLVNILRFLDDKSLLNTAFSSNRFMNVCKGDPVLRRRIRSYIRKEKQLFKKSTLNAKLQVEIIRHDQPQLFVEMLVNILRFLDDKSLLNAAFSSKRFMSVCKGDPVLRRRIRSYIRKEKQLFKKSTLNAKLQVEIIRHDQPQLFGKNQKKTVTLRKLDLSRFRSTTEPTARHFIMSELDNRPSGGGKLRSKCKGRLVPYKVIRF</sequence>
<dbReference type="InterPro" id="IPR001810">
    <property type="entry name" value="F-box_dom"/>
</dbReference>
<evidence type="ECO:0000313" key="3">
    <source>
        <dbReference type="Proteomes" id="UP001353858"/>
    </source>
</evidence>
<dbReference type="EMBL" id="JARPUR010000004">
    <property type="protein sequence ID" value="KAK4877220.1"/>
    <property type="molecule type" value="Genomic_DNA"/>
</dbReference>
<dbReference type="Gene3D" id="1.20.1280.50">
    <property type="match status" value="2"/>
</dbReference>
<evidence type="ECO:0000259" key="1">
    <source>
        <dbReference type="PROSITE" id="PS50181"/>
    </source>
</evidence>
<protein>
    <recommendedName>
        <fullName evidence="1">F-box domain-containing protein</fullName>
    </recommendedName>
</protein>
<dbReference type="AlphaFoldDB" id="A0AAN7Q2P3"/>
<organism evidence="2 3">
    <name type="scientific">Aquatica leii</name>
    <dbReference type="NCBI Taxonomy" id="1421715"/>
    <lineage>
        <taxon>Eukaryota</taxon>
        <taxon>Metazoa</taxon>
        <taxon>Ecdysozoa</taxon>
        <taxon>Arthropoda</taxon>
        <taxon>Hexapoda</taxon>
        <taxon>Insecta</taxon>
        <taxon>Pterygota</taxon>
        <taxon>Neoptera</taxon>
        <taxon>Endopterygota</taxon>
        <taxon>Coleoptera</taxon>
        <taxon>Polyphaga</taxon>
        <taxon>Elateriformia</taxon>
        <taxon>Elateroidea</taxon>
        <taxon>Lampyridae</taxon>
        <taxon>Luciolinae</taxon>
        <taxon>Aquatica</taxon>
    </lineage>
</organism>
<reference evidence="3" key="1">
    <citation type="submission" date="2023-01" db="EMBL/GenBank/DDBJ databases">
        <title>Key to firefly adult light organ development and bioluminescence: homeobox transcription factors regulate luciferase expression and transportation to peroxisome.</title>
        <authorList>
            <person name="Fu X."/>
        </authorList>
    </citation>
    <scope>NUCLEOTIDE SEQUENCE [LARGE SCALE GENOMIC DNA]</scope>
</reference>
<dbReference type="InterPro" id="IPR036047">
    <property type="entry name" value="F-box-like_dom_sf"/>
</dbReference>
<accession>A0AAN7Q2P3</accession>
<name>A0AAN7Q2P3_9COLE</name>
<dbReference type="Pfam" id="PF12937">
    <property type="entry name" value="F-box-like"/>
    <property type="match status" value="1"/>
</dbReference>
<keyword evidence="3" id="KW-1185">Reference proteome</keyword>
<gene>
    <name evidence="2" type="ORF">RN001_009726</name>
</gene>
<evidence type="ECO:0000313" key="2">
    <source>
        <dbReference type="EMBL" id="KAK4877220.1"/>
    </source>
</evidence>
<proteinExistence type="predicted"/>
<dbReference type="SMART" id="SM00256">
    <property type="entry name" value="FBOX"/>
    <property type="match status" value="3"/>
</dbReference>
<dbReference type="SUPFAM" id="SSF81383">
    <property type="entry name" value="F-box domain"/>
    <property type="match status" value="3"/>
</dbReference>
<dbReference type="Proteomes" id="UP001353858">
    <property type="component" value="Unassembled WGS sequence"/>
</dbReference>